<dbReference type="PANTHER" id="PTHR42756:SF1">
    <property type="entry name" value="TRANSCRIPTIONAL REPRESSOR OF EMRAB OPERON"/>
    <property type="match status" value="1"/>
</dbReference>
<accession>A0A858BWM7</accession>
<reference evidence="5 6" key="1">
    <citation type="submission" date="2020-02" db="EMBL/GenBank/DDBJ databases">
        <authorList>
            <person name="Kim Y.B."/>
            <person name="Roh S.W."/>
        </authorList>
    </citation>
    <scope>NUCLEOTIDE SEQUENCE [LARGE SCALE GENOMIC DNA]</scope>
    <source>
        <strain evidence="5 6">DSM 103574</strain>
    </source>
</reference>
<dbReference type="Pfam" id="PF12802">
    <property type="entry name" value="MarR_2"/>
    <property type="match status" value="1"/>
</dbReference>
<dbReference type="PANTHER" id="PTHR42756">
    <property type="entry name" value="TRANSCRIPTIONAL REGULATOR, MARR"/>
    <property type="match status" value="1"/>
</dbReference>
<dbReference type="PROSITE" id="PS50995">
    <property type="entry name" value="HTH_MARR_2"/>
    <property type="match status" value="1"/>
</dbReference>
<dbReference type="GO" id="GO:0003700">
    <property type="term" value="F:DNA-binding transcription factor activity"/>
    <property type="evidence" value="ECO:0007669"/>
    <property type="project" value="InterPro"/>
</dbReference>
<dbReference type="Gene3D" id="1.10.10.10">
    <property type="entry name" value="Winged helix-like DNA-binding domain superfamily/Winged helix DNA-binding domain"/>
    <property type="match status" value="1"/>
</dbReference>
<keyword evidence="2" id="KW-0238">DNA-binding</keyword>
<dbReference type="AlphaFoldDB" id="A0A858BWM7"/>
<keyword evidence="3" id="KW-0804">Transcription</keyword>
<sequence>MEVEYDLSKCIGFVTNTAIKTITENFNKRLEQHGLTRIQWIALYFLLNADQPMGQKELSSLMNIKESSLVRLLDRMSRDGLIQRVENATDRRMKYVMLSDSGRGKAIDLYPLGKEFSDLLLKEVSDEEVAIFQQVLNKMLQNINEK</sequence>
<protein>
    <submittedName>
        <fullName evidence="5">MarR family transcriptional regulator</fullName>
    </submittedName>
</protein>
<evidence type="ECO:0000313" key="5">
    <source>
        <dbReference type="EMBL" id="QIB69832.1"/>
    </source>
</evidence>
<dbReference type="GO" id="GO:0003677">
    <property type="term" value="F:DNA binding"/>
    <property type="evidence" value="ECO:0007669"/>
    <property type="project" value="UniProtKB-KW"/>
</dbReference>
<keyword evidence="6" id="KW-1185">Reference proteome</keyword>
<dbReference type="EMBL" id="CP048649">
    <property type="protein sequence ID" value="QIB69832.1"/>
    <property type="molecule type" value="Genomic_DNA"/>
</dbReference>
<evidence type="ECO:0000313" key="6">
    <source>
        <dbReference type="Proteomes" id="UP000466848"/>
    </source>
</evidence>
<evidence type="ECO:0000256" key="1">
    <source>
        <dbReference type="ARBA" id="ARBA00023015"/>
    </source>
</evidence>
<name>A0A858BWM7_9FIRM</name>
<dbReference type="InterPro" id="IPR000835">
    <property type="entry name" value="HTH_MarR-typ"/>
</dbReference>
<evidence type="ECO:0000256" key="2">
    <source>
        <dbReference type="ARBA" id="ARBA00023125"/>
    </source>
</evidence>
<dbReference type="InterPro" id="IPR036390">
    <property type="entry name" value="WH_DNA-bd_sf"/>
</dbReference>
<gene>
    <name evidence="5" type="ORF">Ami103574_11090</name>
</gene>
<keyword evidence="1" id="KW-0805">Transcription regulation</keyword>
<dbReference type="InterPro" id="IPR036388">
    <property type="entry name" value="WH-like_DNA-bd_sf"/>
</dbReference>
<dbReference type="KEGG" id="abut:Ami103574_11090"/>
<dbReference type="Proteomes" id="UP000466848">
    <property type="component" value="Chromosome"/>
</dbReference>
<evidence type="ECO:0000256" key="3">
    <source>
        <dbReference type="ARBA" id="ARBA00023163"/>
    </source>
</evidence>
<dbReference type="PRINTS" id="PR00598">
    <property type="entry name" value="HTHMARR"/>
</dbReference>
<dbReference type="SMART" id="SM00347">
    <property type="entry name" value="HTH_MARR"/>
    <property type="match status" value="1"/>
</dbReference>
<proteinExistence type="predicted"/>
<dbReference type="SUPFAM" id="SSF46785">
    <property type="entry name" value="Winged helix' DNA-binding domain"/>
    <property type="match status" value="1"/>
</dbReference>
<organism evidence="5 6">
    <name type="scientific">Aminipila butyrica</name>
    <dbReference type="NCBI Taxonomy" id="433296"/>
    <lineage>
        <taxon>Bacteria</taxon>
        <taxon>Bacillati</taxon>
        <taxon>Bacillota</taxon>
        <taxon>Clostridia</taxon>
        <taxon>Peptostreptococcales</taxon>
        <taxon>Anaerovoracaceae</taxon>
        <taxon>Aminipila</taxon>
    </lineage>
</organism>
<evidence type="ECO:0000259" key="4">
    <source>
        <dbReference type="PROSITE" id="PS50995"/>
    </source>
</evidence>
<feature type="domain" description="HTH marR-type" evidence="4">
    <location>
        <begin position="1"/>
        <end position="141"/>
    </location>
</feature>